<organism evidence="5 8">
    <name type="scientific">Saccharopolyspora kobensis</name>
    <dbReference type="NCBI Taxonomy" id="146035"/>
    <lineage>
        <taxon>Bacteria</taxon>
        <taxon>Bacillati</taxon>
        <taxon>Actinomycetota</taxon>
        <taxon>Actinomycetes</taxon>
        <taxon>Pseudonocardiales</taxon>
        <taxon>Pseudonocardiaceae</taxon>
        <taxon>Saccharopolyspora</taxon>
    </lineage>
</organism>
<keyword evidence="7" id="KW-1185">Reference proteome</keyword>
<proteinExistence type="inferred from homology"/>
<protein>
    <recommendedName>
        <fullName evidence="3">Signal peptidase I</fullName>
        <ecNumber evidence="3">3.4.21.89</ecNumber>
    </recommendedName>
</protein>
<keyword evidence="3" id="KW-0812">Transmembrane</keyword>
<reference evidence="5" key="2">
    <citation type="submission" date="2016-10" db="EMBL/GenBank/DDBJ databases">
        <authorList>
            <person name="de Groot N.N."/>
        </authorList>
    </citation>
    <scope>NUCLEOTIDE SEQUENCE [LARGE SCALE GENOMIC DNA]</scope>
    <source>
        <strain evidence="5">ATCC 20501</strain>
    </source>
</reference>
<dbReference type="PANTHER" id="PTHR43390:SF1">
    <property type="entry name" value="CHLOROPLAST PROCESSING PEPTIDASE"/>
    <property type="match status" value="1"/>
</dbReference>
<dbReference type="GO" id="GO:0006465">
    <property type="term" value="P:signal peptide processing"/>
    <property type="evidence" value="ECO:0007669"/>
    <property type="project" value="InterPro"/>
</dbReference>
<evidence type="ECO:0000313" key="7">
    <source>
        <dbReference type="Proteomes" id="UP000199690"/>
    </source>
</evidence>
<dbReference type="PRINTS" id="PR00727">
    <property type="entry name" value="LEADERPTASE"/>
</dbReference>
<evidence type="ECO:0000256" key="2">
    <source>
        <dbReference type="ARBA" id="ARBA00009370"/>
    </source>
</evidence>
<dbReference type="InterPro" id="IPR019533">
    <property type="entry name" value="Peptidase_S26"/>
</dbReference>
<dbReference type="InterPro" id="IPR000223">
    <property type="entry name" value="Pept_S26A_signal_pept_1"/>
</dbReference>
<feature type="domain" description="Peptidase S26" evidence="4">
    <location>
        <begin position="27"/>
        <end position="187"/>
    </location>
</feature>
<evidence type="ECO:0000313" key="5">
    <source>
        <dbReference type="EMBL" id="SEG97051.1"/>
    </source>
</evidence>
<dbReference type="RefSeq" id="WP_093357006.1">
    <property type="nucleotide sequence ID" value="NZ_FNVB01000013.1"/>
</dbReference>
<dbReference type="NCBIfam" id="TIGR02227">
    <property type="entry name" value="sigpep_I_bact"/>
    <property type="match status" value="1"/>
</dbReference>
<evidence type="ECO:0000313" key="6">
    <source>
        <dbReference type="EMBL" id="SFE65888.1"/>
    </source>
</evidence>
<dbReference type="Proteomes" id="UP000199690">
    <property type="component" value="Unassembled WGS sequence"/>
</dbReference>
<evidence type="ECO:0000256" key="1">
    <source>
        <dbReference type="ARBA" id="ARBA00004401"/>
    </source>
</evidence>
<dbReference type="InterPro" id="IPR036286">
    <property type="entry name" value="LexA/Signal_pep-like_sf"/>
</dbReference>
<keyword evidence="3" id="KW-0645">Protease</keyword>
<accession>A0A1I2CCE0</accession>
<feature type="transmembrane region" description="Helical" evidence="3">
    <location>
        <begin position="225"/>
        <end position="250"/>
    </location>
</feature>
<gene>
    <name evidence="5" type="ORF">SAMN02982929_06627</name>
    <name evidence="6" type="ORF">SAMN05216506_11383</name>
</gene>
<evidence type="ECO:0000256" key="3">
    <source>
        <dbReference type="RuleBase" id="RU362042"/>
    </source>
</evidence>
<comment type="caution">
    <text evidence="3">Lacks conserved residue(s) required for the propagation of feature annotation.</text>
</comment>
<evidence type="ECO:0000259" key="4">
    <source>
        <dbReference type="Pfam" id="PF10502"/>
    </source>
</evidence>
<dbReference type="EMBL" id="FNVB01000013">
    <property type="protein sequence ID" value="SEG97051.1"/>
    <property type="molecule type" value="Genomic_DNA"/>
</dbReference>
<accession>A0A1H6EIP1</accession>
<comment type="similarity">
    <text evidence="2 3">Belongs to the peptidase S26 family.</text>
</comment>
<dbReference type="EMBL" id="FOME01000013">
    <property type="protein sequence ID" value="SFE65888.1"/>
    <property type="molecule type" value="Genomic_DNA"/>
</dbReference>
<dbReference type="Proteomes" id="UP000236729">
    <property type="component" value="Unassembled WGS sequence"/>
</dbReference>
<dbReference type="Pfam" id="PF10502">
    <property type="entry name" value="Peptidase_S26"/>
    <property type="match status" value="1"/>
</dbReference>
<keyword evidence="3" id="KW-0472">Membrane</keyword>
<dbReference type="CDD" id="cd06530">
    <property type="entry name" value="S26_SPase_I"/>
    <property type="match status" value="1"/>
</dbReference>
<reference evidence="7 8" key="1">
    <citation type="submission" date="2016-10" db="EMBL/GenBank/DDBJ databases">
        <authorList>
            <person name="Varghese N."/>
            <person name="Submissions S."/>
        </authorList>
    </citation>
    <scope>NUCLEOTIDE SEQUENCE [LARGE SCALE GENOMIC DNA]</scope>
    <source>
        <strain evidence="8">ATCC 20501</strain>
        <strain evidence="6 7">CGMCC 4.3529</strain>
    </source>
</reference>
<comment type="subcellular location">
    <subcellularLocation>
        <location evidence="1">Cell membrane</location>
        <topology evidence="1">Single-pass type II membrane protein</topology>
    </subcellularLocation>
    <subcellularLocation>
        <location evidence="3">Membrane</location>
        <topology evidence="3">Single-pass type II membrane protein</topology>
    </subcellularLocation>
</comment>
<dbReference type="AlphaFoldDB" id="A0A1H6EIP1"/>
<dbReference type="GO" id="GO:0004252">
    <property type="term" value="F:serine-type endopeptidase activity"/>
    <property type="evidence" value="ECO:0007669"/>
    <property type="project" value="InterPro"/>
</dbReference>
<keyword evidence="3" id="KW-1133">Transmembrane helix</keyword>
<dbReference type="GO" id="GO:0009003">
    <property type="term" value="F:signal peptidase activity"/>
    <property type="evidence" value="ECO:0007669"/>
    <property type="project" value="UniProtKB-EC"/>
</dbReference>
<dbReference type="SUPFAM" id="SSF51306">
    <property type="entry name" value="LexA/Signal peptidase"/>
    <property type="match status" value="1"/>
</dbReference>
<dbReference type="EC" id="3.4.21.89" evidence="3"/>
<keyword evidence="3" id="KW-0378">Hydrolase</keyword>
<sequence>MVAVDDRRRSTRSGPTRWVSWTLASAVMAVGLLVCVGASTVLWANYAIYPVSAPDMSHTVQPGEEVIVAVAGGRDVQRGDVVVFDGSSWSFDESFVKRVVAIGGDAVSCCDQHGRIQVNGTSISEDYVRHDDPSGVQAEQLPFEEAVPEGMVFVLGDWRANSADSRVHRDQEGRGSIPVSAIAGRVVGIHEPWSTPRDVPTTSAFTDVGLATPAPADQRYAYSLWAAPAGALLCGIAFVWLLVLAVTALVRRTRRRESRLPR</sequence>
<dbReference type="SMR" id="A0A1H6EIP1"/>
<dbReference type="PANTHER" id="PTHR43390">
    <property type="entry name" value="SIGNAL PEPTIDASE I"/>
    <property type="match status" value="1"/>
</dbReference>
<evidence type="ECO:0000313" key="8">
    <source>
        <dbReference type="Proteomes" id="UP000236729"/>
    </source>
</evidence>
<comment type="catalytic activity">
    <reaction evidence="3">
        <text>Cleavage of hydrophobic, N-terminal signal or leader sequences from secreted and periplasmic proteins.</text>
        <dbReference type="EC" id="3.4.21.89"/>
    </reaction>
</comment>
<name>A0A1H6EIP1_9PSEU</name>
<dbReference type="GO" id="GO:0005886">
    <property type="term" value="C:plasma membrane"/>
    <property type="evidence" value="ECO:0007669"/>
    <property type="project" value="UniProtKB-SubCell"/>
</dbReference>
<dbReference type="Gene3D" id="2.10.109.10">
    <property type="entry name" value="Umud Fragment, subunit A"/>
    <property type="match status" value="1"/>
</dbReference>
<feature type="transmembrane region" description="Helical" evidence="3">
    <location>
        <begin position="21"/>
        <end position="44"/>
    </location>
</feature>